<name>A0A0M0HU31_VIBNE</name>
<dbReference type="STRING" id="693.AKJ17_01570"/>
<evidence type="ECO:0000313" key="1">
    <source>
        <dbReference type="EMBL" id="KOO05575.1"/>
    </source>
</evidence>
<dbReference type="PATRIC" id="fig|693.5.peg.316"/>
<dbReference type="AlphaFoldDB" id="A0A0M0HU31"/>
<dbReference type="InterPro" id="IPR014843">
    <property type="entry name" value="Him1/Fmp52"/>
</dbReference>
<sequence length="227" mass="25463">MNKGNLVVITAGGTGLIGHELIKQLLNETPIEHVYALSRKDLPFEHEKLQVIKNPNLEIKHWDDSLMTPEYGFISLGTTKKQAGSNQALEKVDFELVCKVTQQMKIIGVKRLCVVSSLGASAQSPSHYLRCKGKMELALSDMGFEKLVFVRPGPLVGIRDIPRTDERLVQSILGVLKPLMLGPLKRFIPIRAEKVAQAMQYALLEKTRFQIEILDSIDMLGLINKYR</sequence>
<protein>
    <submittedName>
        <fullName evidence="1">Nucleoside-diphosphate sugar epimerase</fullName>
    </submittedName>
</protein>
<reference evidence="2" key="1">
    <citation type="submission" date="2015-08" db="EMBL/GenBank/DDBJ databases">
        <title>Vibrio galatheae sp. nov., a novel member of the Vibrionaceae family isolated from the Solomon Islands.</title>
        <authorList>
            <person name="Giubergia S."/>
            <person name="Machado H."/>
            <person name="Mateiu R.V."/>
            <person name="Gram L."/>
        </authorList>
    </citation>
    <scope>NUCLEOTIDE SEQUENCE [LARGE SCALE GENOMIC DNA]</scope>
    <source>
        <strain evidence="2">DSM 19584</strain>
    </source>
</reference>
<dbReference type="OrthoDB" id="9798632at2"/>
<comment type="caution">
    <text evidence="1">The sequence shown here is derived from an EMBL/GenBank/DDBJ whole genome shotgun (WGS) entry which is preliminary data.</text>
</comment>
<organism evidence="1 2">
    <name type="scientific">Vibrio nereis</name>
    <dbReference type="NCBI Taxonomy" id="693"/>
    <lineage>
        <taxon>Bacteria</taxon>
        <taxon>Pseudomonadati</taxon>
        <taxon>Pseudomonadota</taxon>
        <taxon>Gammaproteobacteria</taxon>
        <taxon>Vibrionales</taxon>
        <taxon>Vibrionaceae</taxon>
        <taxon>Vibrio</taxon>
    </lineage>
</organism>
<dbReference type="Gene3D" id="3.40.50.720">
    <property type="entry name" value="NAD(P)-binding Rossmann-like Domain"/>
    <property type="match status" value="1"/>
</dbReference>
<dbReference type="Proteomes" id="UP000037515">
    <property type="component" value="Unassembled WGS sequence"/>
</dbReference>
<proteinExistence type="predicted"/>
<dbReference type="PANTHER" id="PTHR14097:SF7">
    <property type="entry name" value="OXIDOREDUCTASE HTATIP2"/>
    <property type="match status" value="1"/>
</dbReference>
<dbReference type="SUPFAM" id="SSF51735">
    <property type="entry name" value="NAD(P)-binding Rossmann-fold domains"/>
    <property type="match status" value="1"/>
</dbReference>
<dbReference type="EMBL" id="LHPJ01000001">
    <property type="protein sequence ID" value="KOO05575.1"/>
    <property type="molecule type" value="Genomic_DNA"/>
</dbReference>
<keyword evidence="2" id="KW-1185">Reference proteome</keyword>
<dbReference type="Pfam" id="PF08732">
    <property type="entry name" value="HIM1"/>
    <property type="match status" value="1"/>
</dbReference>
<evidence type="ECO:0000313" key="2">
    <source>
        <dbReference type="Proteomes" id="UP000037515"/>
    </source>
</evidence>
<accession>A0A0M0HU31</accession>
<gene>
    <name evidence="1" type="ORF">AKJ17_01570</name>
</gene>
<dbReference type="PANTHER" id="PTHR14097">
    <property type="entry name" value="OXIDOREDUCTASE HTATIP2"/>
    <property type="match status" value="1"/>
</dbReference>
<dbReference type="InterPro" id="IPR036291">
    <property type="entry name" value="NAD(P)-bd_dom_sf"/>
</dbReference>